<dbReference type="OrthoDB" id="3647at2759"/>
<dbReference type="CDD" id="cd02440">
    <property type="entry name" value="AdoMet_MTases"/>
    <property type="match status" value="1"/>
</dbReference>
<protein>
    <submittedName>
        <fullName evidence="3">S-adenosyl-L-methionine-dependent methyltransferase</fullName>
    </submittedName>
</protein>
<dbReference type="GO" id="GO:0032259">
    <property type="term" value="P:methylation"/>
    <property type="evidence" value="ECO:0007669"/>
    <property type="project" value="UniProtKB-KW"/>
</dbReference>
<dbReference type="Gene3D" id="3.40.50.150">
    <property type="entry name" value="Vaccinia Virus protein VP39"/>
    <property type="match status" value="1"/>
</dbReference>
<accession>A0A9P7JTT4</accession>
<evidence type="ECO:0000313" key="4">
    <source>
        <dbReference type="Proteomes" id="UP000823399"/>
    </source>
</evidence>
<feature type="compositionally biased region" description="Basic and acidic residues" evidence="1">
    <location>
        <begin position="1"/>
        <end position="20"/>
    </location>
</feature>
<evidence type="ECO:0000313" key="3">
    <source>
        <dbReference type="EMBL" id="KAG2107957.1"/>
    </source>
</evidence>
<reference evidence="3" key="1">
    <citation type="journal article" date="2020" name="New Phytol.">
        <title>Comparative genomics reveals dynamic genome evolution in host specialist ectomycorrhizal fungi.</title>
        <authorList>
            <person name="Lofgren L.A."/>
            <person name="Nguyen N.H."/>
            <person name="Vilgalys R."/>
            <person name="Ruytinx J."/>
            <person name="Liao H.L."/>
            <person name="Branco S."/>
            <person name="Kuo A."/>
            <person name="LaButti K."/>
            <person name="Lipzen A."/>
            <person name="Andreopoulos W."/>
            <person name="Pangilinan J."/>
            <person name="Riley R."/>
            <person name="Hundley H."/>
            <person name="Na H."/>
            <person name="Barry K."/>
            <person name="Grigoriev I.V."/>
            <person name="Stajich J.E."/>
            <person name="Kennedy P.G."/>
        </authorList>
    </citation>
    <scope>NUCLEOTIDE SEQUENCE</scope>
    <source>
        <strain evidence="3">FC423</strain>
    </source>
</reference>
<dbReference type="RefSeq" id="XP_041292555.1">
    <property type="nucleotide sequence ID" value="XM_041441546.1"/>
</dbReference>
<dbReference type="GO" id="GO:0008168">
    <property type="term" value="F:methyltransferase activity"/>
    <property type="evidence" value="ECO:0007669"/>
    <property type="project" value="UniProtKB-KW"/>
</dbReference>
<proteinExistence type="predicted"/>
<dbReference type="PANTHER" id="PTHR43591">
    <property type="entry name" value="METHYLTRANSFERASE"/>
    <property type="match status" value="1"/>
</dbReference>
<organism evidence="3 4">
    <name type="scientific">Suillus discolor</name>
    <dbReference type="NCBI Taxonomy" id="1912936"/>
    <lineage>
        <taxon>Eukaryota</taxon>
        <taxon>Fungi</taxon>
        <taxon>Dikarya</taxon>
        <taxon>Basidiomycota</taxon>
        <taxon>Agaricomycotina</taxon>
        <taxon>Agaricomycetes</taxon>
        <taxon>Agaricomycetidae</taxon>
        <taxon>Boletales</taxon>
        <taxon>Suillineae</taxon>
        <taxon>Suillaceae</taxon>
        <taxon>Suillus</taxon>
    </lineage>
</organism>
<dbReference type="Proteomes" id="UP000823399">
    <property type="component" value="Unassembled WGS sequence"/>
</dbReference>
<dbReference type="AlphaFoldDB" id="A0A9P7JTT4"/>
<dbReference type="InterPro" id="IPR041698">
    <property type="entry name" value="Methyltransf_25"/>
</dbReference>
<dbReference type="Pfam" id="PF13649">
    <property type="entry name" value="Methyltransf_25"/>
    <property type="match status" value="1"/>
</dbReference>
<sequence length="264" mass="29013">MAEHDRDQLEHHHPDSHDHGSPNPHGSSQVHEEQHNFKEFNKNYFNEHGHQYNDHPDGHELARRLGAAMINAYLFEEDSTLVLDYACGTGLISRQLAAHVKCIVGMDISQSMVDQYNQSSFNQGIPPEEMRAVCCDLTTEAPNQLDGMKFDVVVCASAYHHFPSIEDVTKALASYLKPGGSLLVTDLMKISSPESVQALFPTGALKSNLVAHKGGFEEADIKAVFEGAGLINFSFVTACKAKIHGQPVQIFLASGTKEVVEEEA</sequence>
<dbReference type="InterPro" id="IPR029063">
    <property type="entry name" value="SAM-dependent_MTases_sf"/>
</dbReference>
<feature type="region of interest" description="Disordered" evidence="1">
    <location>
        <begin position="1"/>
        <end position="33"/>
    </location>
</feature>
<keyword evidence="3" id="KW-0489">Methyltransferase</keyword>
<dbReference type="EMBL" id="JABBWM010000029">
    <property type="protein sequence ID" value="KAG2107957.1"/>
    <property type="molecule type" value="Genomic_DNA"/>
</dbReference>
<evidence type="ECO:0000259" key="2">
    <source>
        <dbReference type="Pfam" id="PF13649"/>
    </source>
</evidence>
<comment type="caution">
    <text evidence="3">The sequence shown here is derived from an EMBL/GenBank/DDBJ whole genome shotgun (WGS) entry which is preliminary data.</text>
</comment>
<keyword evidence="4" id="KW-1185">Reference proteome</keyword>
<dbReference type="PANTHER" id="PTHR43591:SF110">
    <property type="entry name" value="RHODANESE DOMAIN-CONTAINING PROTEIN"/>
    <property type="match status" value="1"/>
</dbReference>
<feature type="domain" description="Methyltransferase" evidence="2">
    <location>
        <begin position="82"/>
        <end position="180"/>
    </location>
</feature>
<evidence type="ECO:0000256" key="1">
    <source>
        <dbReference type="SAM" id="MobiDB-lite"/>
    </source>
</evidence>
<dbReference type="SUPFAM" id="SSF53335">
    <property type="entry name" value="S-adenosyl-L-methionine-dependent methyltransferases"/>
    <property type="match status" value="1"/>
</dbReference>
<gene>
    <name evidence="3" type="ORF">F5147DRAFT_773939</name>
</gene>
<name>A0A9P7JTT4_9AGAM</name>
<keyword evidence="3" id="KW-0808">Transferase</keyword>
<dbReference type="GeneID" id="64703805"/>